<reference evidence="2 3" key="1">
    <citation type="journal article" date="2024" name="Plant J.">
        <title>Genome sequences and population genomics reveal climatic adaptation and genomic divergence between two closely related sweetgum species.</title>
        <authorList>
            <person name="Xu W.Q."/>
            <person name="Ren C.Q."/>
            <person name="Zhang X.Y."/>
            <person name="Comes H.P."/>
            <person name="Liu X.H."/>
            <person name="Li Y.G."/>
            <person name="Kettle C.J."/>
            <person name="Jalonen R."/>
            <person name="Gaisberger H."/>
            <person name="Ma Y.Z."/>
            <person name="Qiu Y.X."/>
        </authorList>
    </citation>
    <scope>NUCLEOTIDE SEQUENCE [LARGE SCALE GENOMIC DNA]</scope>
    <source>
        <strain evidence="2">Hangzhou</strain>
    </source>
</reference>
<evidence type="ECO:0000256" key="1">
    <source>
        <dbReference type="ARBA" id="ARBA00009995"/>
    </source>
</evidence>
<name>A0AAP0RWF7_LIQFO</name>
<sequence>MFHRWAVDVVDGLGIPRIAFNGNGCFFSCAFDSILRHTPHEKVHSDYDPFVVPGLPDRIEMTRSQLPPIVRNNRTGFGDMMVKLEQECFGFVVNSFYELEPAYVEYFKKEMAKKAWLVGPVSVCNRNVEDKAERGQKGLH</sequence>
<proteinExistence type="inferred from homology"/>
<organism evidence="2 3">
    <name type="scientific">Liquidambar formosana</name>
    <name type="common">Formosan gum</name>
    <dbReference type="NCBI Taxonomy" id="63359"/>
    <lineage>
        <taxon>Eukaryota</taxon>
        <taxon>Viridiplantae</taxon>
        <taxon>Streptophyta</taxon>
        <taxon>Embryophyta</taxon>
        <taxon>Tracheophyta</taxon>
        <taxon>Spermatophyta</taxon>
        <taxon>Magnoliopsida</taxon>
        <taxon>eudicotyledons</taxon>
        <taxon>Gunneridae</taxon>
        <taxon>Pentapetalae</taxon>
        <taxon>Saxifragales</taxon>
        <taxon>Altingiaceae</taxon>
        <taxon>Liquidambar</taxon>
    </lineage>
</organism>
<dbReference type="AlphaFoldDB" id="A0AAP0RWF7"/>
<keyword evidence="3" id="KW-1185">Reference proteome</keyword>
<evidence type="ECO:0000313" key="3">
    <source>
        <dbReference type="Proteomes" id="UP001415857"/>
    </source>
</evidence>
<dbReference type="PANTHER" id="PTHR48047">
    <property type="entry name" value="GLYCOSYLTRANSFERASE"/>
    <property type="match status" value="1"/>
</dbReference>
<dbReference type="Proteomes" id="UP001415857">
    <property type="component" value="Unassembled WGS sequence"/>
</dbReference>
<dbReference type="GO" id="GO:0035251">
    <property type="term" value="F:UDP-glucosyltransferase activity"/>
    <property type="evidence" value="ECO:0007669"/>
    <property type="project" value="TreeGrafter"/>
</dbReference>
<dbReference type="PANTHER" id="PTHR48047:SF81">
    <property type="entry name" value="GLYCOSYLTRANSFERASE"/>
    <property type="match status" value="1"/>
</dbReference>
<dbReference type="EMBL" id="JBBPBK010000004">
    <property type="protein sequence ID" value="KAK9286293.1"/>
    <property type="molecule type" value="Genomic_DNA"/>
</dbReference>
<comment type="similarity">
    <text evidence="1">Belongs to the UDP-glycosyltransferase family.</text>
</comment>
<dbReference type="SUPFAM" id="SSF53756">
    <property type="entry name" value="UDP-Glycosyltransferase/glycogen phosphorylase"/>
    <property type="match status" value="1"/>
</dbReference>
<accession>A0AAP0RWF7</accession>
<gene>
    <name evidence="2" type="ORF">L1049_014683</name>
</gene>
<evidence type="ECO:0000313" key="2">
    <source>
        <dbReference type="EMBL" id="KAK9286293.1"/>
    </source>
</evidence>
<protein>
    <submittedName>
        <fullName evidence="2">Uncharacterized protein</fullName>
    </submittedName>
</protein>
<comment type="caution">
    <text evidence="2">The sequence shown here is derived from an EMBL/GenBank/DDBJ whole genome shotgun (WGS) entry which is preliminary data.</text>
</comment>
<dbReference type="Gene3D" id="3.40.50.2000">
    <property type="entry name" value="Glycogen Phosphorylase B"/>
    <property type="match status" value="1"/>
</dbReference>